<gene>
    <name evidence="2" type="ORF">FJTKL_00319</name>
</gene>
<accession>A0ABR4E3K5</accession>
<evidence type="ECO:0000313" key="3">
    <source>
        <dbReference type="Proteomes" id="UP001600888"/>
    </source>
</evidence>
<dbReference type="Proteomes" id="UP001600888">
    <property type="component" value="Unassembled WGS sequence"/>
</dbReference>
<feature type="compositionally biased region" description="Polar residues" evidence="1">
    <location>
        <begin position="179"/>
        <end position="191"/>
    </location>
</feature>
<comment type="caution">
    <text evidence="2">The sequence shown here is derived from an EMBL/GenBank/DDBJ whole genome shotgun (WGS) entry which is preliminary data.</text>
</comment>
<name>A0ABR4E3K5_9PEZI</name>
<feature type="region of interest" description="Disordered" evidence="1">
    <location>
        <begin position="1"/>
        <end position="49"/>
    </location>
</feature>
<feature type="region of interest" description="Disordered" evidence="1">
    <location>
        <begin position="179"/>
        <end position="208"/>
    </location>
</feature>
<organism evidence="2 3">
    <name type="scientific">Diaporthe vaccinii</name>
    <dbReference type="NCBI Taxonomy" id="105482"/>
    <lineage>
        <taxon>Eukaryota</taxon>
        <taxon>Fungi</taxon>
        <taxon>Dikarya</taxon>
        <taxon>Ascomycota</taxon>
        <taxon>Pezizomycotina</taxon>
        <taxon>Sordariomycetes</taxon>
        <taxon>Sordariomycetidae</taxon>
        <taxon>Diaporthales</taxon>
        <taxon>Diaporthaceae</taxon>
        <taxon>Diaporthe</taxon>
        <taxon>Diaporthe eres species complex</taxon>
    </lineage>
</organism>
<dbReference type="EMBL" id="JBAWTH010000105">
    <property type="protein sequence ID" value="KAL2277024.1"/>
    <property type="molecule type" value="Genomic_DNA"/>
</dbReference>
<proteinExistence type="predicted"/>
<keyword evidence="3" id="KW-1185">Reference proteome</keyword>
<evidence type="ECO:0000256" key="1">
    <source>
        <dbReference type="SAM" id="MobiDB-lite"/>
    </source>
</evidence>
<protein>
    <submittedName>
        <fullName evidence="2">Uncharacterized protein</fullName>
    </submittedName>
</protein>
<evidence type="ECO:0000313" key="2">
    <source>
        <dbReference type="EMBL" id="KAL2277024.1"/>
    </source>
</evidence>
<sequence>MQSPPVTPKRKRRSSDDDYFEEPISVQGSAQKKAKMTPQTPSKSALARAEAAKKREWKAAWNKYAQSSYWEKDDSYRQKVNTFEIHRSDAMQFYRLKAAEMDTLPYWEFENKNYPSHPGRSYSHEGVLMLVSRKHAMLSGLHEKGLREHELLRQGKELFDKEYEQPGVYKSWFSNTSQASTAAPTNAQQEKAATPVENCQPAQVCRSD</sequence>
<reference evidence="2 3" key="1">
    <citation type="submission" date="2024-03" db="EMBL/GenBank/DDBJ databases">
        <title>A high-quality draft genome sequence of Diaporthe vaccinii, a causative agent of upright dieback and viscid rot disease in cranberry plants.</title>
        <authorList>
            <person name="Sarrasin M."/>
            <person name="Lang B.F."/>
            <person name="Burger G."/>
        </authorList>
    </citation>
    <scope>NUCLEOTIDE SEQUENCE [LARGE SCALE GENOMIC DNA]</scope>
    <source>
        <strain evidence="2 3">IS7</strain>
    </source>
</reference>